<organism evidence="4 5">
    <name type="scientific">Umezawaea tangerina</name>
    <dbReference type="NCBI Taxonomy" id="84725"/>
    <lineage>
        <taxon>Bacteria</taxon>
        <taxon>Bacillati</taxon>
        <taxon>Actinomycetota</taxon>
        <taxon>Actinomycetes</taxon>
        <taxon>Pseudonocardiales</taxon>
        <taxon>Pseudonocardiaceae</taxon>
        <taxon>Umezawaea</taxon>
    </lineage>
</organism>
<dbReference type="SUPFAM" id="SSF48576">
    <property type="entry name" value="Terpenoid synthases"/>
    <property type="match status" value="1"/>
</dbReference>
<dbReference type="InterPro" id="IPR019845">
    <property type="entry name" value="Squalene/phytoene_synthase_CS"/>
</dbReference>
<dbReference type="Pfam" id="PF00494">
    <property type="entry name" value="SQS_PSY"/>
    <property type="match status" value="1"/>
</dbReference>
<evidence type="ECO:0000256" key="1">
    <source>
        <dbReference type="ARBA" id="ARBA00004684"/>
    </source>
</evidence>
<dbReference type="PANTHER" id="PTHR31480">
    <property type="entry name" value="BIFUNCTIONAL LYCOPENE CYCLASE/PHYTOENE SYNTHASE"/>
    <property type="match status" value="1"/>
</dbReference>
<dbReference type="SFLD" id="SFLDG01212">
    <property type="entry name" value="Phytoene_synthase_like"/>
    <property type="match status" value="1"/>
</dbReference>
<evidence type="ECO:0000313" key="4">
    <source>
        <dbReference type="EMBL" id="PRY34004.1"/>
    </source>
</evidence>
<accession>A0A2T0SKS1</accession>
<reference evidence="4 5" key="1">
    <citation type="submission" date="2018-03" db="EMBL/GenBank/DDBJ databases">
        <title>Genomic Encyclopedia of Archaeal and Bacterial Type Strains, Phase II (KMG-II): from individual species to whole genera.</title>
        <authorList>
            <person name="Goeker M."/>
        </authorList>
    </citation>
    <scope>NUCLEOTIDE SEQUENCE [LARGE SCALE GENOMIC DNA]</scope>
    <source>
        <strain evidence="4 5">DSM 44720</strain>
    </source>
</reference>
<evidence type="ECO:0000313" key="5">
    <source>
        <dbReference type="Proteomes" id="UP000239494"/>
    </source>
</evidence>
<dbReference type="Proteomes" id="UP000239494">
    <property type="component" value="Unassembled WGS sequence"/>
</dbReference>
<comment type="pathway">
    <text evidence="1">Carotenoid biosynthesis; phytoene biosynthesis.</text>
</comment>
<dbReference type="UniPathway" id="UPA00799"/>
<dbReference type="InterPro" id="IPR002060">
    <property type="entry name" value="Squ/phyt_synthse"/>
</dbReference>
<dbReference type="CDD" id="cd00683">
    <property type="entry name" value="Trans_IPPS_HH"/>
    <property type="match status" value="1"/>
</dbReference>
<keyword evidence="5" id="KW-1185">Reference proteome</keyword>
<dbReference type="Gene3D" id="1.10.600.10">
    <property type="entry name" value="Farnesyl Diphosphate Synthase"/>
    <property type="match status" value="1"/>
</dbReference>
<protein>
    <submittedName>
        <fullName evidence="4">Phytoene synthase</fullName>
    </submittedName>
</protein>
<feature type="compositionally biased region" description="Low complexity" evidence="3">
    <location>
        <begin position="338"/>
        <end position="352"/>
    </location>
</feature>
<dbReference type="InterPro" id="IPR044843">
    <property type="entry name" value="Trans_IPPS_bact-type"/>
</dbReference>
<dbReference type="InterPro" id="IPR008949">
    <property type="entry name" value="Isoprenoid_synthase_dom_sf"/>
</dbReference>
<evidence type="ECO:0000256" key="3">
    <source>
        <dbReference type="SAM" id="MobiDB-lite"/>
    </source>
</evidence>
<proteinExistence type="predicted"/>
<dbReference type="GO" id="GO:0016117">
    <property type="term" value="P:carotenoid biosynthetic process"/>
    <property type="evidence" value="ECO:0007669"/>
    <property type="project" value="UniProtKB-ARBA"/>
</dbReference>
<feature type="region of interest" description="Disordered" evidence="3">
    <location>
        <begin position="313"/>
        <end position="352"/>
    </location>
</feature>
<name>A0A2T0SKS1_9PSEU</name>
<dbReference type="GO" id="GO:0051996">
    <property type="term" value="F:squalene synthase [NAD(P)H] activity"/>
    <property type="evidence" value="ECO:0007669"/>
    <property type="project" value="InterPro"/>
</dbReference>
<dbReference type="InterPro" id="IPR033904">
    <property type="entry name" value="Trans_IPPS_HH"/>
</dbReference>
<dbReference type="SFLD" id="SFLDS00005">
    <property type="entry name" value="Isoprenoid_Synthase_Type_I"/>
    <property type="match status" value="1"/>
</dbReference>
<dbReference type="PROSITE" id="PS01044">
    <property type="entry name" value="SQUALEN_PHYTOEN_SYN_1"/>
    <property type="match status" value="1"/>
</dbReference>
<keyword evidence="2" id="KW-0808">Transferase</keyword>
<dbReference type="SFLD" id="SFLDG01018">
    <property type="entry name" value="Squalene/Phytoene_Synthase_Lik"/>
    <property type="match status" value="1"/>
</dbReference>
<evidence type="ECO:0000256" key="2">
    <source>
        <dbReference type="ARBA" id="ARBA00022679"/>
    </source>
</evidence>
<sequence>MSGRELDAAGVTDPAVRLAYARCERVNAASGKTFYLATKLLAPAQRPAVHALYGFARWADEIVDSSSSAGRGAQLDELEHQFDDQLSGRPVDHPVLAALADTITRYRIDRGLFADFLASMRMDLEVDEYADLDALGRYMHGSAAVIGLQLLPVLGTVAPRAEAEAGAAALGVAFQLTNFLRDVGEDLDRGRLYLPLDVLTAFGVDRDRLLACRDTGRSDLRVRRALAHLAAHTYAVYREAETAVALLRPVSRPCVTTALTLYREILDGIVAADYQVFARRVVVPRSRRLAVALPGLARAAVARAVRPTSGQKANAWARRFTSRPRSPRSASIGDPGNVSSSVNSQVRISSVE</sequence>
<gene>
    <name evidence="4" type="ORF">CLV43_11830</name>
</gene>
<dbReference type="AlphaFoldDB" id="A0A2T0SKS1"/>
<dbReference type="EMBL" id="PVTF01000018">
    <property type="protein sequence ID" value="PRY34004.1"/>
    <property type="molecule type" value="Genomic_DNA"/>
</dbReference>
<dbReference type="OrthoDB" id="9807580at2"/>
<dbReference type="PROSITE" id="PS01045">
    <property type="entry name" value="SQUALEN_PHYTOEN_SYN_2"/>
    <property type="match status" value="1"/>
</dbReference>
<comment type="caution">
    <text evidence="4">The sequence shown here is derived from an EMBL/GenBank/DDBJ whole genome shotgun (WGS) entry which is preliminary data.</text>
</comment>
<dbReference type="GO" id="GO:0004311">
    <property type="term" value="F:geranylgeranyl diphosphate synthase activity"/>
    <property type="evidence" value="ECO:0007669"/>
    <property type="project" value="InterPro"/>
</dbReference>